<evidence type="ECO:0000313" key="2">
    <source>
        <dbReference type="Proteomes" id="UP001331515"/>
    </source>
</evidence>
<accession>A0AAN8HNL0</accession>
<name>A0AAN8HNL0_CHAGU</name>
<comment type="caution">
    <text evidence="1">The sequence shown here is derived from an EMBL/GenBank/DDBJ whole genome shotgun (WGS) entry which is preliminary data.</text>
</comment>
<proteinExistence type="predicted"/>
<dbReference type="AlphaFoldDB" id="A0AAN8HNL0"/>
<gene>
    <name evidence="1" type="ORF">CgunFtcFv8_019415</name>
</gene>
<dbReference type="EMBL" id="JAURVH010001522">
    <property type="protein sequence ID" value="KAK5922118.1"/>
    <property type="molecule type" value="Genomic_DNA"/>
</dbReference>
<keyword evidence="2" id="KW-1185">Reference proteome</keyword>
<evidence type="ECO:0000313" key="1">
    <source>
        <dbReference type="EMBL" id="KAK5922118.1"/>
    </source>
</evidence>
<dbReference type="Proteomes" id="UP001331515">
    <property type="component" value="Unassembled WGS sequence"/>
</dbReference>
<protein>
    <submittedName>
        <fullName evidence="1">Uncharacterized protein</fullName>
    </submittedName>
</protein>
<organism evidence="1 2">
    <name type="scientific">Champsocephalus gunnari</name>
    <name type="common">Mackerel icefish</name>
    <dbReference type="NCBI Taxonomy" id="52237"/>
    <lineage>
        <taxon>Eukaryota</taxon>
        <taxon>Metazoa</taxon>
        <taxon>Chordata</taxon>
        <taxon>Craniata</taxon>
        <taxon>Vertebrata</taxon>
        <taxon>Euteleostomi</taxon>
        <taxon>Actinopterygii</taxon>
        <taxon>Neopterygii</taxon>
        <taxon>Teleostei</taxon>
        <taxon>Neoteleostei</taxon>
        <taxon>Acanthomorphata</taxon>
        <taxon>Eupercaria</taxon>
        <taxon>Perciformes</taxon>
        <taxon>Notothenioidei</taxon>
        <taxon>Channichthyidae</taxon>
        <taxon>Champsocephalus</taxon>
    </lineage>
</organism>
<reference evidence="1 2" key="1">
    <citation type="journal article" date="2023" name="Mol. Biol. Evol.">
        <title>Genomics of Secondarily Temperate Adaptation in the Only Non-Antarctic Icefish.</title>
        <authorList>
            <person name="Rivera-Colon A.G."/>
            <person name="Rayamajhi N."/>
            <person name="Minhas B.F."/>
            <person name="Madrigal G."/>
            <person name="Bilyk K.T."/>
            <person name="Yoon V."/>
            <person name="Hune M."/>
            <person name="Gregory S."/>
            <person name="Cheng C.H.C."/>
            <person name="Catchen J.M."/>
        </authorList>
    </citation>
    <scope>NUCLEOTIDE SEQUENCE [LARGE SCALE GENOMIC DNA]</scope>
    <source>
        <tissue evidence="1">White muscle</tissue>
    </source>
</reference>
<sequence>MSRRILFCRGSCQPFLLSRWRSRRILFCRGSCQPYIPCHWRFYQGPGQPHVHHRSRRGSCQLLVLFRGGSCRGLSDRLRFLSSRHRVLPDLRSWPISAFLPGLLILSGRHRLEPGPLRAAVFALVPGPLRAAVFALEPGPLRAAVFTLGPGPLTLPAVAFSLGPGPLTLPGSLPCPRAVRPNPPFWTVPCPPGRPPETPSWSSAVFLGCQPKTRPPDPLRPPCLGFWTFVGFFLGTSGIRPLRGGFCHNSHVMSRL</sequence>